<dbReference type="AlphaFoldDB" id="A0A261RT32"/>
<evidence type="ECO:0000313" key="2">
    <source>
        <dbReference type="EMBL" id="OZI28095.1"/>
    </source>
</evidence>
<dbReference type="PANTHER" id="PTHR43329">
    <property type="entry name" value="EPOXIDE HYDROLASE"/>
    <property type="match status" value="1"/>
</dbReference>
<accession>A0A261RT32</accession>
<evidence type="ECO:0000313" key="3">
    <source>
        <dbReference type="Proteomes" id="UP000217005"/>
    </source>
</evidence>
<sequence length="301" mass="32796">MSELLQAPLRHYEVNGITLAARVAGSGPALLLLHGHPQNHLIWQRLWPALTRHYTCVAADLRGYGDSAKPPAAPDHAAHSKRVMAADMHALMQALGLPRYAVLAHDRGARVAHRLGLDQPDAVRSMMLLDIAPTLDMYEGTTRAFAQAYYHWFWLIQPAPGPEAMIEHDPALYVRTIMGGRPGGLAHFTPEALADYQRCAALPGWATGICEDYRASATIDLEHDRAGRAAGERLAMPVRVLWGERGAVGRNFPVLDLWRAVCREVSGQALPAAHYLPEEAAAQVQEEALAFFGQTATATGA</sequence>
<feature type="domain" description="AB hydrolase-1" evidence="1">
    <location>
        <begin position="28"/>
        <end position="176"/>
    </location>
</feature>
<dbReference type="EMBL" id="NEVL01000007">
    <property type="protein sequence ID" value="OZI28095.1"/>
    <property type="molecule type" value="Genomic_DNA"/>
</dbReference>
<dbReference type="InterPro" id="IPR000073">
    <property type="entry name" value="AB_hydrolase_1"/>
</dbReference>
<dbReference type="Gene3D" id="3.40.50.1820">
    <property type="entry name" value="alpha/beta hydrolase"/>
    <property type="match status" value="1"/>
</dbReference>
<dbReference type="InterPro" id="IPR029058">
    <property type="entry name" value="AB_hydrolase_fold"/>
</dbReference>
<evidence type="ECO:0000259" key="1">
    <source>
        <dbReference type="Pfam" id="PF00561"/>
    </source>
</evidence>
<dbReference type="OrthoDB" id="9780765at2"/>
<dbReference type="GO" id="GO:0016787">
    <property type="term" value="F:hydrolase activity"/>
    <property type="evidence" value="ECO:0007669"/>
    <property type="project" value="UniProtKB-KW"/>
</dbReference>
<gene>
    <name evidence="2" type="ORF">CEG14_24580</name>
</gene>
<reference evidence="2 3" key="1">
    <citation type="submission" date="2017-05" db="EMBL/GenBank/DDBJ databases">
        <title>Complete and WGS of Bordetella genogroups.</title>
        <authorList>
            <person name="Spilker T."/>
            <person name="LiPuma J."/>
        </authorList>
    </citation>
    <scope>NUCLEOTIDE SEQUENCE [LARGE SCALE GENOMIC DNA]</scope>
    <source>
        <strain evidence="2 3">AU17610</strain>
    </source>
</reference>
<name>A0A261RT32_9BORD</name>
<dbReference type="SUPFAM" id="SSF53474">
    <property type="entry name" value="alpha/beta-Hydrolases"/>
    <property type="match status" value="1"/>
</dbReference>
<proteinExistence type="predicted"/>
<comment type="caution">
    <text evidence="2">The sequence shown here is derived from an EMBL/GenBank/DDBJ whole genome shotgun (WGS) entry which is preliminary data.</text>
</comment>
<dbReference type="Pfam" id="PF00561">
    <property type="entry name" value="Abhydrolase_1"/>
    <property type="match status" value="1"/>
</dbReference>
<organism evidence="2 3">
    <name type="scientific">Bordetella genomosp. 1</name>
    <dbReference type="NCBI Taxonomy" id="1395607"/>
    <lineage>
        <taxon>Bacteria</taxon>
        <taxon>Pseudomonadati</taxon>
        <taxon>Pseudomonadota</taxon>
        <taxon>Betaproteobacteria</taxon>
        <taxon>Burkholderiales</taxon>
        <taxon>Alcaligenaceae</taxon>
        <taxon>Bordetella</taxon>
    </lineage>
</organism>
<protein>
    <submittedName>
        <fullName evidence="2">Alpha/beta hydrolase</fullName>
    </submittedName>
</protein>
<dbReference type="RefSeq" id="WP_094829049.1">
    <property type="nucleotide sequence ID" value="NZ_NEVL01000007.1"/>
</dbReference>
<keyword evidence="2" id="KW-0378">Hydrolase</keyword>
<dbReference type="Proteomes" id="UP000217005">
    <property type="component" value="Unassembled WGS sequence"/>
</dbReference>